<evidence type="ECO:0000313" key="3">
    <source>
        <dbReference type="Proteomes" id="UP001595776"/>
    </source>
</evidence>
<organism evidence="2 3">
    <name type="scientific">Kordiimonas lipolytica</name>
    <dbReference type="NCBI Taxonomy" id="1662421"/>
    <lineage>
        <taxon>Bacteria</taxon>
        <taxon>Pseudomonadati</taxon>
        <taxon>Pseudomonadota</taxon>
        <taxon>Alphaproteobacteria</taxon>
        <taxon>Kordiimonadales</taxon>
        <taxon>Kordiimonadaceae</taxon>
        <taxon>Kordiimonas</taxon>
    </lineage>
</organism>
<feature type="chain" id="PRO_5045534736" description="SnoaL-like domain-containing protein" evidence="1">
    <location>
        <begin position="23"/>
        <end position="145"/>
    </location>
</feature>
<dbReference type="EMBL" id="JBHSCR010000013">
    <property type="protein sequence ID" value="MFC4348537.1"/>
    <property type="molecule type" value="Genomic_DNA"/>
</dbReference>
<protein>
    <recommendedName>
        <fullName evidence="4">SnoaL-like domain-containing protein</fullName>
    </recommendedName>
</protein>
<evidence type="ECO:0008006" key="4">
    <source>
        <dbReference type="Google" id="ProtNLM"/>
    </source>
</evidence>
<keyword evidence="1" id="KW-0732">Signal</keyword>
<dbReference type="Gene3D" id="3.10.450.50">
    <property type="match status" value="1"/>
</dbReference>
<dbReference type="Proteomes" id="UP001595776">
    <property type="component" value="Unassembled WGS sequence"/>
</dbReference>
<gene>
    <name evidence="2" type="ORF">ACFO5Q_11855</name>
</gene>
<keyword evidence="3" id="KW-1185">Reference proteome</keyword>
<reference evidence="3" key="1">
    <citation type="journal article" date="2019" name="Int. J. Syst. Evol. Microbiol.">
        <title>The Global Catalogue of Microorganisms (GCM) 10K type strain sequencing project: providing services to taxonomists for standard genome sequencing and annotation.</title>
        <authorList>
            <consortium name="The Broad Institute Genomics Platform"/>
            <consortium name="The Broad Institute Genome Sequencing Center for Infectious Disease"/>
            <person name="Wu L."/>
            <person name="Ma J."/>
        </authorList>
    </citation>
    <scope>NUCLEOTIDE SEQUENCE [LARGE SCALE GENOMIC DNA]</scope>
    <source>
        <strain evidence="3">CGMCC 1.15304</strain>
    </source>
</reference>
<accession>A0ABV8UCB7</accession>
<proteinExistence type="predicted"/>
<sequence>MMKPLFAKLCLMICLLAPAAFAEGDASPDQAKALALEYNKRMNKMLSAGSTVADVDNLFALYAKDFVYNHPGQGDVYDTQYLYNNSVKYVKAGHFDGSYQQKITNMIVGKNGVMLEWTVPGGDGSKRVTLIETRGDKIIHIKEFW</sequence>
<evidence type="ECO:0000313" key="2">
    <source>
        <dbReference type="EMBL" id="MFC4348537.1"/>
    </source>
</evidence>
<dbReference type="SUPFAM" id="SSF54427">
    <property type="entry name" value="NTF2-like"/>
    <property type="match status" value="1"/>
</dbReference>
<evidence type="ECO:0000256" key="1">
    <source>
        <dbReference type="SAM" id="SignalP"/>
    </source>
</evidence>
<comment type="caution">
    <text evidence="2">The sequence shown here is derived from an EMBL/GenBank/DDBJ whole genome shotgun (WGS) entry which is preliminary data.</text>
</comment>
<name>A0ABV8UCB7_9PROT</name>
<feature type="signal peptide" evidence="1">
    <location>
        <begin position="1"/>
        <end position="22"/>
    </location>
</feature>
<dbReference type="InterPro" id="IPR032710">
    <property type="entry name" value="NTF2-like_dom_sf"/>
</dbReference>
<dbReference type="RefSeq" id="WP_156431982.1">
    <property type="nucleotide sequence ID" value="NZ_JBHSCR010000013.1"/>
</dbReference>